<dbReference type="RefSeq" id="WP_149353761.1">
    <property type="nucleotide sequence ID" value="NZ_VTRV01000201.1"/>
</dbReference>
<evidence type="ECO:0000313" key="2">
    <source>
        <dbReference type="EMBL" id="TZF83421.1"/>
    </source>
</evidence>
<comment type="caution">
    <text evidence="2">The sequence shown here is derived from an EMBL/GenBank/DDBJ whole genome shotgun (WGS) entry which is preliminary data.</text>
</comment>
<dbReference type="SUPFAM" id="SSF159888">
    <property type="entry name" value="YdhG-like"/>
    <property type="match status" value="1"/>
</dbReference>
<keyword evidence="3" id="KW-1185">Reference proteome</keyword>
<sequence length="198" mass="22165">MTAHDERVDAYIERAAPFARPLLRQLRRDLHAASPALDESIRWGMPAFLHDGRIVAMLAAFKQHASLTLWRAGDNAARREGEGMGQFGRLTTLAELPNAATIAARVREAIARIAGGVPTPPRNREIRPEAVVPDELRAALDAHPAAAATFASFPPGQRREYVDWITEAKRDDTRARRLAQAIEWLAEGKTRNWKHERR</sequence>
<dbReference type="InterPro" id="IPR014922">
    <property type="entry name" value="YdhG-like"/>
</dbReference>
<evidence type="ECO:0000259" key="1">
    <source>
        <dbReference type="Pfam" id="PF08818"/>
    </source>
</evidence>
<evidence type="ECO:0000313" key="3">
    <source>
        <dbReference type="Proteomes" id="UP000323164"/>
    </source>
</evidence>
<proteinExistence type="predicted"/>
<dbReference type="Pfam" id="PF13376">
    <property type="entry name" value="OmdA"/>
    <property type="match status" value="1"/>
</dbReference>
<protein>
    <recommendedName>
        <fullName evidence="1">YdhG-like domain-containing protein</fullName>
    </recommendedName>
</protein>
<dbReference type="OrthoDB" id="7619808at2"/>
<dbReference type="Pfam" id="PF08818">
    <property type="entry name" value="DUF1801"/>
    <property type="match status" value="1"/>
</dbReference>
<accession>A0A5D8YLI9</accession>
<name>A0A5D8YLI9_9GAMM</name>
<gene>
    <name evidence="2" type="ORF">FW784_13035</name>
</gene>
<feature type="domain" description="YdhG-like" evidence="1">
    <location>
        <begin position="20"/>
        <end position="110"/>
    </location>
</feature>
<dbReference type="EMBL" id="VTRV01000201">
    <property type="protein sequence ID" value="TZF83421.1"/>
    <property type="molecule type" value="Genomic_DNA"/>
</dbReference>
<reference evidence="2 3" key="1">
    <citation type="submission" date="2019-08" db="EMBL/GenBank/DDBJ databases">
        <title>Draft genome sequence of Lysobacter sp. UKS-15.</title>
        <authorList>
            <person name="Im W.-T."/>
        </authorList>
    </citation>
    <scope>NUCLEOTIDE SEQUENCE [LARGE SCALE GENOMIC DNA]</scope>
    <source>
        <strain evidence="2 3">UKS-15</strain>
    </source>
</reference>
<organism evidence="2 3">
    <name type="scientific">Cognatilysobacter lacus</name>
    <dbReference type="NCBI Taxonomy" id="1643323"/>
    <lineage>
        <taxon>Bacteria</taxon>
        <taxon>Pseudomonadati</taxon>
        <taxon>Pseudomonadota</taxon>
        <taxon>Gammaproteobacteria</taxon>
        <taxon>Lysobacterales</taxon>
        <taxon>Lysobacteraceae</taxon>
        <taxon>Cognatilysobacter</taxon>
    </lineage>
</organism>
<dbReference type="Gene3D" id="3.90.1150.200">
    <property type="match status" value="1"/>
</dbReference>
<dbReference type="AlphaFoldDB" id="A0A5D8YLI9"/>
<dbReference type="Proteomes" id="UP000323164">
    <property type="component" value="Unassembled WGS sequence"/>
</dbReference>